<keyword evidence="2" id="KW-1185">Reference proteome</keyword>
<reference evidence="1" key="1">
    <citation type="submission" date="2021-06" db="EMBL/GenBank/DDBJ databases">
        <authorList>
            <person name="Kallberg Y."/>
            <person name="Tangrot J."/>
            <person name="Rosling A."/>
        </authorList>
    </citation>
    <scope>NUCLEOTIDE SEQUENCE</scope>
    <source>
        <strain evidence="1">MA461A</strain>
    </source>
</reference>
<evidence type="ECO:0000313" key="1">
    <source>
        <dbReference type="EMBL" id="CAG8831557.1"/>
    </source>
</evidence>
<protein>
    <submittedName>
        <fullName evidence="1">37007_t:CDS:1</fullName>
    </submittedName>
</protein>
<name>A0ACA9S8J7_9GLOM</name>
<proteinExistence type="predicted"/>
<feature type="non-terminal residue" evidence="1">
    <location>
        <position position="1"/>
    </location>
</feature>
<dbReference type="Proteomes" id="UP000789920">
    <property type="component" value="Unassembled WGS sequence"/>
</dbReference>
<dbReference type="EMBL" id="CAJVQC010101697">
    <property type="protein sequence ID" value="CAG8831557.1"/>
    <property type="molecule type" value="Genomic_DNA"/>
</dbReference>
<feature type="non-terminal residue" evidence="1">
    <location>
        <position position="41"/>
    </location>
</feature>
<accession>A0ACA9S8J7</accession>
<comment type="caution">
    <text evidence="1">The sequence shown here is derived from an EMBL/GenBank/DDBJ whole genome shotgun (WGS) entry which is preliminary data.</text>
</comment>
<organism evidence="1 2">
    <name type="scientific">Racocetra persica</name>
    <dbReference type="NCBI Taxonomy" id="160502"/>
    <lineage>
        <taxon>Eukaryota</taxon>
        <taxon>Fungi</taxon>
        <taxon>Fungi incertae sedis</taxon>
        <taxon>Mucoromycota</taxon>
        <taxon>Glomeromycotina</taxon>
        <taxon>Glomeromycetes</taxon>
        <taxon>Diversisporales</taxon>
        <taxon>Gigasporaceae</taxon>
        <taxon>Racocetra</taxon>
    </lineage>
</organism>
<gene>
    <name evidence="1" type="ORF">RPERSI_LOCUS28187</name>
</gene>
<sequence length="41" mass="4383">VCVAVGIALGPIGLKVVVPEKWSGNIDLMTKEFARFVIAIQ</sequence>
<evidence type="ECO:0000313" key="2">
    <source>
        <dbReference type="Proteomes" id="UP000789920"/>
    </source>
</evidence>